<accession>A0AA40DJX0</accession>
<keyword evidence="1" id="KW-0812">Transmembrane</keyword>
<dbReference type="AlphaFoldDB" id="A0AA40DJX0"/>
<sequence length="477" mass="52935">MLLGTLVRKTCRLKYTATADRNTLLFFLTERHLIDPSTSLATMTDQKPWEDKVNEEYHANIALSAARPPAPFSVNILIPNDDCDGDDVDDGGGYNNRNARGQAKRQLKSHQDELLMDQFPASYRSDGDDLHAPTVPNAGLILRELDVRRLHDIVHLLWLAGRPVPPRPLHYQLSVGRDIVVRELMETHLVWGSGHIFVKPIPRYLLNPRFWALHLSCDPCIAPGGRDGEEPGVAAASAGGAAAATTTATTITAPCNNTNNAIPCCQQHRHLRQCALGFLLSYVALVVHESDFAIAKDRRLIPEEVTWPRWRTFVRQILAGGGSANGLYGDAGAVAPRFIYGELRLNRLNIILFALRGPLSAGFMPTWRTYGSFLRDNSAWIIAATAYIVVVLSAMQVGLSTDRLADDASFQAASYGFSVFSILVPIAMFLLLVLFSAFLWIYNSARTRQFERHRARVLGRTWSDKRARGEDGHRSVA</sequence>
<dbReference type="GeneID" id="85331069"/>
<dbReference type="InterPro" id="IPR046536">
    <property type="entry name" value="DUF6601"/>
</dbReference>
<dbReference type="PANTHER" id="PTHR34414">
    <property type="entry name" value="HET DOMAIN-CONTAINING PROTEIN-RELATED"/>
    <property type="match status" value="1"/>
</dbReference>
<dbReference type="RefSeq" id="XP_060290935.1">
    <property type="nucleotide sequence ID" value="XM_060447799.1"/>
</dbReference>
<gene>
    <name evidence="2" type="ORF">B0T26DRAFT_865314</name>
</gene>
<evidence type="ECO:0000313" key="2">
    <source>
        <dbReference type="EMBL" id="KAK0704076.1"/>
    </source>
</evidence>
<keyword evidence="1" id="KW-1133">Transmembrane helix</keyword>
<keyword evidence="3" id="KW-1185">Reference proteome</keyword>
<evidence type="ECO:0000313" key="3">
    <source>
        <dbReference type="Proteomes" id="UP001172101"/>
    </source>
</evidence>
<dbReference type="EMBL" id="JAUIRO010000008">
    <property type="protein sequence ID" value="KAK0704076.1"/>
    <property type="molecule type" value="Genomic_DNA"/>
</dbReference>
<protein>
    <submittedName>
        <fullName evidence="2">Uncharacterized protein</fullName>
    </submittedName>
</protein>
<name>A0AA40DJX0_9PEZI</name>
<keyword evidence="1" id="KW-0472">Membrane</keyword>
<organism evidence="2 3">
    <name type="scientific">Lasiosphaeria miniovina</name>
    <dbReference type="NCBI Taxonomy" id="1954250"/>
    <lineage>
        <taxon>Eukaryota</taxon>
        <taxon>Fungi</taxon>
        <taxon>Dikarya</taxon>
        <taxon>Ascomycota</taxon>
        <taxon>Pezizomycotina</taxon>
        <taxon>Sordariomycetes</taxon>
        <taxon>Sordariomycetidae</taxon>
        <taxon>Sordariales</taxon>
        <taxon>Lasiosphaeriaceae</taxon>
        <taxon>Lasiosphaeria</taxon>
    </lineage>
</organism>
<comment type="caution">
    <text evidence="2">The sequence shown here is derived from an EMBL/GenBank/DDBJ whole genome shotgun (WGS) entry which is preliminary data.</text>
</comment>
<dbReference type="Proteomes" id="UP001172101">
    <property type="component" value="Unassembled WGS sequence"/>
</dbReference>
<dbReference type="PANTHER" id="PTHR34414:SF1">
    <property type="entry name" value="SUBTILISIN-LIKE SERINE PROTEASE"/>
    <property type="match status" value="1"/>
</dbReference>
<reference evidence="2" key="1">
    <citation type="submission" date="2023-06" db="EMBL/GenBank/DDBJ databases">
        <title>Genome-scale phylogeny and comparative genomics of the fungal order Sordariales.</title>
        <authorList>
            <consortium name="Lawrence Berkeley National Laboratory"/>
            <person name="Hensen N."/>
            <person name="Bonometti L."/>
            <person name="Westerberg I."/>
            <person name="Brannstrom I.O."/>
            <person name="Guillou S."/>
            <person name="Cros-Aarteil S."/>
            <person name="Calhoun S."/>
            <person name="Haridas S."/>
            <person name="Kuo A."/>
            <person name="Mondo S."/>
            <person name="Pangilinan J."/>
            <person name="Riley R."/>
            <person name="LaButti K."/>
            <person name="Andreopoulos B."/>
            <person name="Lipzen A."/>
            <person name="Chen C."/>
            <person name="Yanf M."/>
            <person name="Daum C."/>
            <person name="Ng V."/>
            <person name="Clum A."/>
            <person name="Steindorff A."/>
            <person name="Ohm R."/>
            <person name="Martin F."/>
            <person name="Silar P."/>
            <person name="Natvig D."/>
            <person name="Lalanne C."/>
            <person name="Gautier V."/>
            <person name="Ament-velasquez S.L."/>
            <person name="Kruys A."/>
            <person name="Hutchinson M.I."/>
            <person name="Powell A.J."/>
            <person name="Barry K."/>
            <person name="Miller A.N."/>
            <person name="Grigoriev I.V."/>
            <person name="Debuchy R."/>
            <person name="Gladieux P."/>
            <person name="Thoren M.H."/>
            <person name="Johannesson H."/>
        </authorList>
    </citation>
    <scope>NUCLEOTIDE SEQUENCE</scope>
    <source>
        <strain evidence="2">SMH2392-1A</strain>
    </source>
</reference>
<feature type="transmembrane region" description="Helical" evidence="1">
    <location>
        <begin position="379"/>
        <end position="399"/>
    </location>
</feature>
<evidence type="ECO:0000256" key="1">
    <source>
        <dbReference type="SAM" id="Phobius"/>
    </source>
</evidence>
<feature type="transmembrane region" description="Helical" evidence="1">
    <location>
        <begin position="419"/>
        <end position="442"/>
    </location>
</feature>
<dbReference type="Pfam" id="PF20246">
    <property type="entry name" value="DUF6601"/>
    <property type="match status" value="1"/>
</dbReference>
<proteinExistence type="predicted"/>